<protein>
    <recommendedName>
        <fullName evidence="11">ABC transporter permease</fullName>
    </recommendedName>
</protein>
<dbReference type="InterPro" id="IPR025857">
    <property type="entry name" value="MacB_PCD"/>
</dbReference>
<reference evidence="9 10" key="1">
    <citation type="submission" date="2017-08" db="EMBL/GenBank/DDBJ databases">
        <title>Infants hospitalized years apart are colonized by the same room-sourced microbial strains.</title>
        <authorList>
            <person name="Brooks B."/>
            <person name="Olm M.R."/>
            <person name="Firek B.A."/>
            <person name="Baker R."/>
            <person name="Thomas B.C."/>
            <person name="Morowitz M.J."/>
            <person name="Banfield J.F."/>
        </authorList>
    </citation>
    <scope>NUCLEOTIDE SEQUENCE [LARGE SCALE GENOMIC DNA]</scope>
    <source>
        <strain evidence="9">S2_005_003_R2_42</strain>
    </source>
</reference>
<comment type="subcellular location">
    <subcellularLocation>
        <location evidence="1">Cell membrane</location>
        <topology evidence="1">Multi-pass membrane protein</topology>
    </subcellularLocation>
</comment>
<evidence type="ECO:0000256" key="6">
    <source>
        <dbReference type="SAM" id="Phobius"/>
    </source>
</evidence>
<sequence length="387" mass="41666">MKYLHLIWAALFRRKTRTMLTLLSVLAAFLLFGLLDGVRVAFNAGGEAAGVDRMIVSSRFSIIQGLPQSLIPRIQATPGVKNVTWANWFGGYYSDPKNQGFNIAIGPNFFEVYSDYVVAPEQRQAFESTRTGALVGRTLANRFGWKVGDKVPVTGAIYPNKATGDTSWTFDVVGIYEARDPKQRGIEQQLLFRWDYFDEANAYNAHEVGWITIQVTDPNQSSEIARAVDAISANSDHETKTQTEQAFNLSFAKQLGDIGLIVSAIMGAVFFTLLLLTGNTMAQAVRERIPELATLKTIGFSDRTVLGLVFGEAVLLIVLGGVLGLGIAAALMPIASAASGGAVQLPAVGATTWAIGLAVMVLIGVLVGALPALRAMRLKIVDALAGR</sequence>
<keyword evidence="4 6" id="KW-1133">Transmembrane helix</keyword>
<organism evidence="9 10">
    <name type="scientific">Rhodanobacter denitrificans</name>
    <dbReference type="NCBI Taxonomy" id="666685"/>
    <lineage>
        <taxon>Bacteria</taxon>
        <taxon>Pseudomonadati</taxon>
        <taxon>Pseudomonadota</taxon>
        <taxon>Gammaproteobacteria</taxon>
        <taxon>Lysobacterales</taxon>
        <taxon>Rhodanobacteraceae</taxon>
        <taxon>Rhodanobacter</taxon>
    </lineage>
</organism>
<evidence type="ECO:0000256" key="1">
    <source>
        <dbReference type="ARBA" id="ARBA00004651"/>
    </source>
</evidence>
<accession>A0A2W5M7Z8</accession>
<feature type="transmembrane region" description="Helical" evidence="6">
    <location>
        <begin position="305"/>
        <end position="332"/>
    </location>
</feature>
<evidence type="ECO:0008006" key="11">
    <source>
        <dbReference type="Google" id="ProtNLM"/>
    </source>
</evidence>
<feature type="transmembrane region" description="Helical" evidence="6">
    <location>
        <begin position="258"/>
        <end position="278"/>
    </location>
</feature>
<evidence type="ECO:0000256" key="3">
    <source>
        <dbReference type="ARBA" id="ARBA00022692"/>
    </source>
</evidence>
<evidence type="ECO:0000259" key="8">
    <source>
        <dbReference type="Pfam" id="PF12704"/>
    </source>
</evidence>
<comment type="caution">
    <text evidence="9">The sequence shown here is derived from an EMBL/GenBank/DDBJ whole genome shotgun (WGS) entry which is preliminary data.</text>
</comment>
<dbReference type="InterPro" id="IPR003838">
    <property type="entry name" value="ABC3_permease_C"/>
</dbReference>
<evidence type="ECO:0000313" key="9">
    <source>
        <dbReference type="EMBL" id="PZQ09550.1"/>
    </source>
</evidence>
<dbReference type="Proteomes" id="UP000249046">
    <property type="component" value="Unassembled WGS sequence"/>
</dbReference>
<dbReference type="PANTHER" id="PTHR43738">
    <property type="entry name" value="ABC TRANSPORTER, MEMBRANE PROTEIN"/>
    <property type="match status" value="1"/>
</dbReference>
<feature type="transmembrane region" description="Helical" evidence="6">
    <location>
        <begin position="352"/>
        <end position="373"/>
    </location>
</feature>
<dbReference type="Pfam" id="PF12704">
    <property type="entry name" value="MacB_PCD"/>
    <property type="match status" value="1"/>
</dbReference>
<evidence type="ECO:0000259" key="7">
    <source>
        <dbReference type="Pfam" id="PF02687"/>
    </source>
</evidence>
<gene>
    <name evidence="9" type="ORF">DI564_17640</name>
</gene>
<dbReference type="AlphaFoldDB" id="A0A2W5M7Z8"/>
<evidence type="ECO:0000256" key="5">
    <source>
        <dbReference type="ARBA" id="ARBA00023136"/>
    </source>
</evidence>
<proteinExistence type="predicted"/>
<keyword evidence="2" id="KW-1003">Cell membrane</keyword>
<keyword evidence="5 6" id="KW-0472">Membrane</keyword>
<feature type="domain" description="ABC3 transporter permease C-terminal" evidence="7">
    <location>
        <begin position="265"/>
        <end position="379"/>
    </location>
</feature>
<evidence type="ECO:0000256" key="2">
    <source>
        <dbReference type="ARBA" id="ARBA00022475"/>
    </source>
</evidence>
<dbReference type="InterPro" id="IPR051125">
    <property type="entry name" value="ABC-4/HrtB_transporter"/>
</dbReference>
<dbReference type="EMBL" id="QFPO01000027">
    <property type="protein sequence ID" value="PZQ09550.1"/>
    <property type="molecule type" value="Genomic_DNA"/>
</dbReference>
<dbReference type="PANTHER" id="PTHR43738:SF3">
    <property type="entry name" value="ABC TRANSPORTER PERMEASE"/>
    <property type="match status" value="1"/>
</dbReference>
<keyword evidence="3 6" id="KW-0812">Transmembrane</keyword>
<dbReference type="Pfam" id="PF02687">
    <property type="entry name" value="FtsX"/>
    <property type="match status" value="1"/>
</dbReference>
<name>A0A2W5M7Z8_9GAMM</name>
<feature type="domain" description="MacB-like periplasmic core" evidence="8">
    <location>
        <begin position="23"/>
        <end position="230"/>
    </location>
</feature>
<dbReference type="GO" id="GO:0005886">
    <property type="term" value="C:plasma membrane"/>
    <property type="evidence" value="ECO:0007669"/>
    <property type="project" value="UniProtKB-SubCell"/>
</dbReference>
<evidence type="ECO:0000256" key="4">
    <source>
        <dbReference type="ARBA" id="ARBA00022989"/>
    </source>
</evidence>
<evidence type="ECO:0000313" key="10">
    <source>
        <dbReference type="Proteomes" id="UP000249046"/>
    </source>
</evidence>